<feature type="compositionally biased region" description="Gly residues" evidence="4">
    <location>
        <begin position="79"/>
        <end position="88"/>
    </location>
</feature>
<evidence type="ECO:0000313" key="7">
    <source>
        <dbReference type="Proteomes" id="UP000002027"/>
    </source>
</evidence>
<dbReference type="PIRSF" id="PIRSF002741">
    <property type="entry name" value="MppA"/>
    <property type="match status" value="1"/>
</dbReference>
<feature type="region of interest" description="Disordered" evidence="4">
    <location>
        <begin position="50"/>
        <end position="91"/>
    </location>
</feature>
<keyword evidence="3" id="KW-0732">Signal</keyword>
<name>D1C963_SPHTD</name>
<feature type="domain" description="Solute-binding protein family 5" evidence="5">
    <location>
        <begin position="135"/>
        <end position="468"/>
    </location>
</feature>
<dbReference type="KEGG" id="sti:Sthe_2952"/>
<dbReference type="AlphaFoldDB" id="D1C963"/>
<dbReference type="PANTHER" id="PTHR30290:SF9">
    <property type="entry name" value="OLIGOPEPTIDE-BINDING PROTEIN APPA"/>
    <property type="match status" value="1"/>
</dbReference>
<dbReference type="GO" id="GO:1904680">
    <property type="term" value="F:peptide transmembrane transporter activity"/>
    <property type="evidence" value="ECO:0007669"/>
    <property type="project" value="TreeGrafter"/>
</dbReference>
<dbReference type="EMBL" id="CP001824">
    <property type="protein sequence ID" value="ACZ40356.1"/>
    <property type="molecule type" value="Genomic_DNA"/>
</dbReference>
<dbReference type="Pfam" id="PF00496">
    <property type="entry name" value="SBP_bac_5"/>
    <property type="match status" value="1"/>
</dbReference>
<dbReference type="HOGENOM" id="CLU_017028_7_4_0"/>
<dbReference type="RefSeq" id="WP_012873391.1">
    <property type="nucleotide sequence ID" value="NC_013524.1"/>
</dbReference>
<evidence type="ECO:0000256" key="2">
    <source>
        <dbReference type="ARBA" id="ARBA00022448"/>
    </source>
</evidence>
<evidence type="ECO:0000256" key="1">
    <source>
        <dbReference type="ARBA" id="ARBA00005695"/>
    </source>
</evidence>
<proteinExistence type="inferred from homology"/>
<reference evidence="7" key="1">
    <citation type="submission" date="2009-11" db="EMBL/GenBank/DDBJ databases">
        <title>The complete chromosome 2 of Sphaerobacter thermophilus DSM 20745.</title>
        <authorList>
            <person name="Lucas S."/>
            <person name="Copeland A."/>
            <person name="Lapidus A."/>
            <person name="Glavina del Rio T."/>
            <person name="Dalin E."/>
            <person name="Tice H."/>
            <person name="Bruce D."/>
            <person name="Goodwin L."/>
            <person name="Pitluck S."/>
            <person name="Kyrpides N."/>
            <person name="Mavromatis K."/>
            <person name="Ivanova N."/>
            <person name="Mikhailova N."/>
            <person name="LaButti K.M."/>
            <person name="Clum A."/>
            <person name="Sun H.I."/>
            <person name="Brettin T."/>
            <person name="Detter J.C."/>
            <person name="Han C."/>
            <person name="Larimer F."/>
            <person name="Land M."/>
            <person name="Hauser L."/>
            <person name="Markowitz V."/>
            <person name="Cheng J.F."/>
            <person name="Hugenholtz P."/>
            <person name="Woyke T."/>
            <person name="Wu D."/>
            <person name="Steenblock K."/>
            <person name="Schneider S."/>
            <person name="Pukall R."/>
            <person name="Goeker M."/>
            <person name="Klenk H.P."/>
            <person name="Eisen J.A."/>
        </authorList>
    </citation>
    <scope>NUCLEOTIDE SEQUENCE [LARGE SCALE GENOMIC DNA]</scope>
    <source>
        <strain evidence="7">ATCC 49802 / DSM 20745 / S 6022</strain>
    </source>
</reference>
<dbReference type="STRING" id="479434.Sthe_2952"/>
<accession>D1C963</accession>
<gene>
    <name evidence="6" type="ordered locus">Sthe_2952</name>
</gene>
<dbReference type="eggNOG" id="COG0747">
    <property type="taxonomic scope" value="Bacteria"/>
</dbReference>
<evidence type="ECO:0000259" key="5">
    <source>
        <dbReference type="Pfam" id="PF00496"/>
    </source>
</evidence>
<dbReference type="InParanoid" id="D1C963"/>
<dbReference type="InterPro" id="IPR000914">
    <property type="entry name" value="SBP_5_dom"/>
</dbReference>
<dbReference type="GO" id="GO:0043190">
    <property type="term" value="C:ATP-binding cassette (ABC) transporter complex"/>
    <property type="evidence" value="ECO:0007669"/>
    <property type="project" value="InterPro"/>
</dbReference>
<dbReference type="GO" id="GO:0015833">
    <property type="term" value="P:peptide transport"/>
    <property type="evidence" value="ECO:0007669"/>
    <property type="project" value="TreeGrafter"/>
</dbReference>
<evidence type="ECO:0000313" key="6">
    <source>
        <dbReference type="EMBL" id="ACZ40356.1"/>
    </source>
</evidence>
<dbReference type="Gene3D" id="3.10.105.10">
    <property type="entry name" value="Dipeptide-binding Protein, Domain 3"/>
    <property type="match status" value="1"/>
</dbReference>
<organism evidence="6 7">
    <name type="scientific">Sphaerobacter thermophilus (strain ATCC 49802 / DSM 20745 / KCCM 41009 / NCIMB 13125 / S 6022)</name>
    <dbReference type="NCBI Taxonomy" id="479434"/>
    <lineage>
        <taxon>Bacteria</taxon>
        <taxon>Pseudomonadati</taxon>
        <taxon>Thermomicrobiota</taxon>
        <taxon>Thermomicrobia</taxon>
        <taxon>Sphaerobacterales</taxon>
        <taxon>Sphaerobacterineae</taxon>
        <taxon>Sphaerobacteraceae</taxon>
        <taxon>Sphaerobacter</taxon>
    </lineage>
</organism>
<dbReference type="GO" id="GO:0030288">
    <property type="term" value="C:outer membrane-bounded periplasmic space"/>
    <property type="evidence" value="ECO:0007669"/>
    <property type="project" value="UniProtKB-ARBA"/>
</dbReference>
<dbReference type="InterPro" id="IPR030678">
    <property type="entry name" value="Peptide/Ni-bd"/>
</dbReference>
<dbReference type="SUPFAM" id="SSF53850">
    <property type="entry name" value="Periplasmic binding protein-like II"/>
    <property type="match status" value="1"/>
</dbReference>
<dbReference type="PANTHER" id="PTHR30290">
    <property type="entry name" value="PERIPLASMIC BINDING COMPONENT OF ABC TRANSPORTER"/>
    <property type="match status" value="1"/>
</dbReference>
<dbReference type="Gene3D" id="3.40.190.10">
    <property type="entry name" value="Periplasmic binding protein-like II"/>
    <property type="match status" value="1"/>
</dbReference>
<dbReference type="Proteomes" id="UP000002027">
    <property type="component" value="Chromosome 2"/>
</dbReference>
<sequence>MQKGSEELRQLLADALAGKQSRREILRRAAAMGISAPVFGALLAACGGGDDTSDSGGSGGGSQTTPSTGGDTTPTASSGDGGSSGGDGDIPEEVVIMQGVDANTLDPLLRNATPEFNINVHVFDMFTKRNPQTLEVEPHIVTEWKTIDDLTWEFKLVEGATFHNGDPVNADAAIYSFERCAKGKIGEQPVVQTITRLIGYESAEKIDDYTFRVKTSKPAAIFPDLLTSFEIIPPSVYTDADADTIAKVQREPVGSGPYKLVEWVKDDHITLEAYENYWGPKPKVKRVIFRPVPELSSRVVALQNGEANIIVNVAPDLVPQLDAGENTRVSQVTGGRIIFIGIRCDKPPFDDKRVRQALNYAVDFDSIRTALLNGAGERAATIVNPPHQHPDLKPYPYDPERARALLQEAGVPEGFEVTMDAPNGRYIKDAEMAQAIAQNFQDIGLNVNLRVLEWSVYAGELLPSGNPDPLFFLGLGAPFSGEQEIFYVHPDYSLNFTYWQHDEFVAKFAELSQTIDSDKRQQLMNELQEIIYDECPWVPLWHQVDFYGVTKTFPWEARPDERIFVGDVGI</sequence>
<reference evidence="6 7" key="2">
    <citation type="journal article" date="2010" name="Stand. Genomic Sci.">
        <title>Complete genome sequence of Desulfohalobium retbaense type strain (HR(100)).</title>
        <authorList>
            <person name="Spring S."/>
            <person name="Nolan M."/>
            <person name="Lapidus A."/>
            <person name="Glavina Del Rio T."/>
            <person name="Copeland A."/>
            <person name="Tice H."/>
            <person name="Cheng J.F."/>
            <person name="Lucas S."/>
            <person name="Land M."/>
            <person name="Chen F."/>
            <person name="Bruce D."/>
            <person name="Goodwin L."/>
            <person name="Pitluck S."/>
            <person name="Ivanova N."/>
            <person name="Mavromatis K."/>
            <person name="Mikhailova N."/>
            <person name="Pati A."/>
            <person name="Chen A."/>
            <person name="Palaniappan K."/>
            <person name="Hauser L."/>
            <person name="Chang Y.J."/>
            <person name="Jeffries C.D."/>
            <person name="Munk C."/>
            <person name="Kiss H."/>
            <person name="Chain P."/>
            <person name="Han C."/>
            <person name="Brettin T."/>
            <person name="Detter J.C."/>
            <person name="Schuler E."/>
            <person name="Goker M."/>
            <person name="Rohde M."/>
            <person name="Bristow J."/>
            <person name="Eisen J.A."/>
            <person name="Markowitz V."/>
            <person name="Hugenholtz P."/>
            <person name="Kyrpides N.C."/>
            <person name="Klenk H.P."/>
        </authorList>
    </citation>
    <scope>NUCLEOTIDE SEQUENCE [LARGE SCALE GENOMIC DNA]</scope>
    <source>
        <strain evidence="7">ATCC 49802 / DSM 20745 / S 6022</strain>
    </source>
</reference>
<protein>
    <submittedName>
        <fullName evidence="6">Extracellular solute-binding protein family 5</fullName>
    </submittedName>
</protein>
<feature type="compositionally biased region" description="Gly residues" evidence="4">
    <location>
        <begin position="50"/>
        <end position="62"/>
    </location>
</feature>
<dbReference type="Gene3D" id="3.90.76.10">
    <property type="entry name" value="Dipeptide-binding Protein, Domain 1"/>
    <property type="match status" value="1"/>
</dbReference>
<keyword evidence="7" id="KW-1185">Reference proteome</keyword>
<dbReference type="OrthoDB" id="9796817at2"/>
<feature type="compositionally biased region" description="Low complexity" evidence="4">
    <location>
        <begin position="63"/>
        <end position="78"/>
    </location>
</feature>
<evidence type="ECO:0000256" key="3">
    <source>
        <dbReference type="ARBA" id="ARBA00022729"/>
    </source>
</evidence>
<keyword evidence="2" id="KW-0813">Transport</keyword>
<comment type="similarity">
    <text evidence="1">Belongs to the bacterial solute-binding protein 5 family.</text>
</comment>
<dbReference type="InterPro" id="IPR039424">
    <property type="entry name" value="SBP_5"/>
</dbReference>
<evidence type="ECO:0000256" key="4">
    <source>
        <dbReference type="SAM" id="MobiDB-lite"/>
    </source>
</evidence>